<keyword evidence="2" id="KW-1185">Reference proteome</keyword>
<protein>
    <recommendedName>
        <fullName evidence="3">DUF533 domain-containing protein</fullName>
    </recommendedName>
</protein>
<dbReference type="Proteomes" id="UP000005317">
    <property type="component" value="Unassembled WGS sequence"/>
</dbReference>
<name>A0A656HIK3_THINJ</name>
<dbReference type="OrthoDB" id="5459344at2"/>
<evidence type="ECO:0008006" key="3">
    <source>
        <dbReference type="Google" id="ProtNLM"/>
    </source>
</evidence>
<evidence type="ECO:0000313" key="2">
    <source>
        <dbReference type="Proteomes" id="UP000005317"/>
    </source>
</evidence>
<dbReference type="SUPFAM" id="SSF158682">
    <property type="entry name" value="TerB-like"/>
    <property type="match status" value="1"/>
</dbReference>
<accession>A0A656HIK3</accession>
<evidence type="ECO:0000313" key="1">
    <source>
        <dbReference type="EMBL" id="EIJ36203.1"/>
    </source>
</evidence>
<dbReference type="Pfam" id="PF04391">
    <property type="entry name" value="DUF533"/>
    <property type="match status" value="1"/>
</dbReference>
<dbReference type="RefSeq" id="WP_002710088.1">
    <property type="nucleotide sequence ID" value="NZ_JH651384.1"/>
</dbReference>
<organism evidence="1 2">
    <name type="scientific">Thiothrix nivea (strain ATCC 35100 / DSM 5205 / JP2)</name>
    <dbReference type="NCBI Taxonomy" id="870187"/>
    <lineage>
        <taxon>Bacteria</taxon>
        <taxon>Pseudomonadati</taxon>
        <taxon>Pseudomonadota</taxon>
        <taxon>Gammaproteobacteria</taxon>
        <taxon>Thiotrichales</taxon>
        <taxon>Thiotrichaceae</taxon>
        <taxon>Thiothrix</taxon>
    </lineage>
</organism>
<dbReference type="AlphaFoldDB" id="A0A656HIK3"/>
<dbReference type="Gene3D" id="1.10.3680.10">
    <property type="entry name" value="TerB-like"/>
    <property type="match status" value="1"/>
</dbReference>
<gene>
    <name evidence="1" type="ORF">Thini_3699</name>
</gene>
<dbReference type="InterPro" id="IPR029024">
    <property type="entry name" value="TerB-like"/>
</dbReference>
<dbReference type="EMBL" id="JH651384">
    <property type="protein sequence ID" value="EIJ36203.1"/>
    <property type="molecule type" value="Genomic_DNA"/>
</dbReference>
<reference evidence="2" key="1">
    <citation type="journal article" date="2011" name="Stand. Genomic Sci.">
        <title>Genome sequence of the filamentous, gliding Thiothrix nivea neotype strain (JP2(T)).</title>
        <authorList>
            <person name="Lapidus A."/>
            <person name="Nolan M."/>
            <person name="Lucas S."/>
            <person name="Glavina Del Rio T."/>
            <person name="Tice H."/>
            <person name="Cheng J.F."/>
            <person name="Tapia R."/>
            <person name="Han C."/>
            <person name="Goodwin L."/>
            <person name="Pitluck S."/>
            <person name="Liolios K."/>
            <person name="Pagani I."/>
            <person name="Ivanova N."/>
            <person name="Huntemann M."/>
            <person name="Mavromatis K."/>
            <person name="Mikhailova N."/>
            <person name="Pati A."/>
            <person name="Chen A."/>
            <person name="Palaniappan K."/>
            <person name="Land M."/>
            <person name="Brambilla E.M."/>
            <person name="Rohde M."/>
            <person name="Abt B."/>
            <person name="Verbarg S."/>
            <person name="Goker M."/>
            <person name="Bristow J."/>
            <person name="Eisen J.A."/>
            <person name="Markowitz V."/>
            <person name="Hugenholtz P."/>
            <person name="Kyrpides N.C."/>
            <person name="Klenk H.P."/>
            <person name="Woyke T."/>
        </authorList>
    </citation>
    <scope>NUCLEOTIDE SEQUENCE [LARGE SCALE GENOMIC DNA]</scope>
    <source>
        <strain evidence="2">ATCC 35100 / DSM 5205 / JP2</strain>
    </source>
</reference>
<proteinExistence type="predicted"/>
<dbReference type="InterPro" id="IPR007486">
    <property type="entry name" value="YebE"/>
</dbReference>
<sequence>MDMHSFLNQLLQSGKDMAQKGQDMAEQKLGIPAEGVERDQMLSGLKTGAAAAGVLALLLGTGAGRRVTGAAVKVGSLAALGGLAYQMYRQWETGGTAASGTAQAGEPAMLEAPAPKASTEALMKAMIAAAKADGHVDSGELEKIRQQLAEVDLDGNVNDMIMEELAQPRSATDIAALANNDIAVATELYLVSAAIIDDANDAEKAWLTDLRAALQLPETIDSNIQSL</sequence>